<protein>
    <submittedName>
        <fullName evidence="2">Uncharacterized protein</fullName>
    </submittedName>
</protein>
<dbReference type="RefSeq" id="WP_369741329.1">
    <property type="nucleotide sequence ID" value="NZ_JBGEDP010000001.1"/>
</dbReference>
<feature type="region of interest" description="Disordered" evidence="1">
    <location>
        <begin position="1"/>
        <end position="73"/>
    </location>
</feature>
<reference evidence="2 3" key="1">
    <citation type="submission" date="2024-08" db="EMBL/GenBank/DDBJ databases">
        <title>Mycobacterium servetensis sp. nov., a novel rapid-growing mycobacterial species recovered from a human patient in Zaragoza, Spain.</title>
        <authorList>
            <person name="Tristancho-Baro A.I."/>
            <person name="Buenestado-Serrano S."/>
            <person name="Garcia De Viedma D."/>
            <person name="Milagro-Beamonte A."/>
            <person name="Burillo N."/>
            <person name="Sanz S."/>
            <person name="Lopez-Calleja A.I."/>
            <person name="Penas-Utrilla D."/>
            <person name="Guardingo M."/>
            <person name="Garcia M.J."/>
            <person name="Vinuelas-Bayon J."/>
        </authorList>
    </citation>
    <scope>NUCLEOTIDE SEQUENCE [LARGE SCALE GENOMIC DNA]</scope>
    <source>
        <strain evidence="3">HUMS_12744610</strain>
    </source>
</reference>
<evidence type="ECO:0000313" key="3">
    <source>
        <dbReference type="Proteomes" id="UP001564760"/>
    </source>
</evidence>
<dbReference type="EMBL" id="JBGEDP010000001">
    <property type="protein sequence ID" value="MEY8018738.1"/>
    <property type="molecule type" value="Genomic_DNA"/>
</dbReference>
<evidence type="ECO:0000313" key="2">
    <source>
        <dbReference type="EMBL" id="MEY8018738.1"/>
    </source>
</evidence>
<organism evidence="2 3">
    <name type="scientific">Mycobacterium servetii</name>
    <dbReference type="NCBI Taxonomy" id="3237418"/>
    <lineage>
        <taxon>Bacteria</taxon>
        <taxon>Bacillati</taxon>
        <taxon>Actinomycetota</taxon>
        <taxon>Actinomycetes</taxon>
        <taxon>Mycobacteriales</taxon>
        <taxon>Mycobacteriaceae</taxon>
        <taxon>Mycobacterium</taxon>
    </lineage>
</organism>
<accession>A0ABV4C982</accession>
<sequence length="73" mass="7405">MSATRTAMEKTPSPCSARNSATALPRPASVSRGLTNSTPPAQSIDPKPQFGQFEDPSSVKNAAAASSRSGATA</sequence>
<feature type="compositionally biased region" description="Polar residues" evidence="1">
    <location>
        <begin position="32"/>
        <end position="41"/>
    </location>
</feature>
<evidence type="ECO:0000256" key="1">
    <source>
        <dbReference type="SAM" id="MobiDB-lite"/>
    </source>
</evidence>
<keyword evidence="3" id="KW-1185">Reference proteome</keyword>
<proteinExistence type="predicted"/>
<comment type="caution">
    <text evidence="2">The sequence shown here is derived from an EMBL/GenBank/DDBJ whole genome shotgun (WGS) entry which is preliminary data.</text>
</comment>
<feature type="compositionally biased region" description="Polar residues" evidence="1">
    <location>
        <begin position="13"/>
        <end position="22"/>
    </location>
</feature>
<dbReference type="Proteomes" id="UP001564760">
    <property type="component" value="Unassembled WGS sequence"/>
</dbReference>
<name>A0ABV4C982_9MYCO</name>
<feature type="compositionally biased region" description="Low complexity" evidence="1">
    <location>
        <begin position="62"/>
        <end position="73"/>
    </location>
</feature>
<gene>
    <name evidence="2" type="ORF">AB8998_29115</name>
</gene>